<comment type="caution">
    <text evidence="2">The sequence shown here is derived from an EMBL/GenBank/DDBJ whole genome shotgun (WGS) entry which is preliminary data.</text>
</comment>
<keyword evidence="1" id="KW-1133">Transmembrane helix</keyword>
<evidence type="ECO:0008006" key="4">
    <source>
        <dbReference type="Google" id="ProtNLM"/>
    </source>
</evidence>
<evidence type="ECO:0000313" key="3">
    <source>
        <dbReference type="Proteomes" id="UP000523000"/>
    </source>
</evidence>
<accession>A0A839QIQ6</accession>
<reference evidence="2 3" key="1">
    <citation type="submission" date="2020-08" db="EMBL/GenBank/DDBJ databases">
        <title>Sequencing the genomes of 1000 actinobacteria strains.</title>
        <authorList>
            <person name="Klenk H.-P."/>
        </authorList>
    </citation>
    <scope>NUCLEOTIDE SEQUENCE [LARGE SCALE GENOMIC DNA]</scope>
    <source>
        <strain evidence="2 3">DSM 22826</strain>
    </source>
</reference>
<sequence>MDPQIIATLIAGLLLLVAVIGTVYPVLPGSFLAIGTLLAWAWFIGSPAAWVFAGIGMAVAITGATASTVLTGRKLKKQSIPKGSILVAVVCAVAGMFVVPVIGLFLGFGLGLFGSELLRRRDVPEATRSSVAVLKSTGLGILTEFGCAAFASSLWMIGVIVHFSTR</sequence>
<dbReference type="Proteomes" id="UP000523000">
    <property type="component" value="Unassembled WGS sequence"/>
</dbReference>
<feature type="transmembrane region" description="Helical" evidence="1">
    <location>
        <begin position="7"/>
        <end position="27"/>
    </location>
</feature>
<gene>
    <name evidence="2" type="ORF">E9229_000815</name>
</gene>
<keyword evidence="3" id="KW-1185">Reference proteome</keyword>
<keyword evidence="1" id="KW-0472">Membrane</keyword>
<keyword evidence="1" id="KW-0812">Transmembrane</keyword>
<dbReference type="Pfam" id="PF04306">
    <property type="entry name" value="DUF456"/>
    <property type="match status" value="1"/>
</dbReference>
<dbReference type="InterPro" id="IPR007403">
    <property type="entry name" value="DUF456"/>
</dbReference>
<organism evidence="2 3">
    <name type="scientific">Paeniglutamicibacter cryotolerans</name>
    <dbReference type="NCBI Taxonomy" id="670079"/>
    <lineage>
        <taxon>Bacteria</taxon>
        <taxon>Bacillati</taxon>
        <taxon>Actinomycetota</taxon>
        <taxon>Actinomycetes</taxon>
        <taxon>Micrococcales</taxon>
        <taxon>Micrococcaceae</taxon>
        <taxon>Paeniglutamicibacter</taxon>
    </lineage>
</organism>
<dbReference type="RefSeq" id="WP_183509981.1">
    <property type="nucleotide sequence ID" value="NZ_BAABGK010000023.1"/>
</dbReference>
<protein>
    <recommendedName>
        <fullName evidence="4">DUF456 domain-containing protein</fullName>
    </recommendedName>
</protein>
<dbReference type="AlphaFoldDB" id="A0A839QIQ6"/>
<evidence type="ECO:0000313" key="2">
    <source>
        <dbReference type="EMBL" id="MBB2994624.1"/>
    </source>
</evidence>
<proteinExistence type="predicted"/>
<feature type="transmembrane region" description="Helical" evidence="1">
    <location>
        <begin position="39"/>
        <end position="64"/>
    </location>
</feature>
<feature type="transmembrane region" description="Helical" evidence="1">
    <location>
        <begin position="85"/>
        <end position="113"/>
    </location>
</feature>
<evidence type="ECO:0000256" key="1">
    <source>
        <dbReference type="SAM" id="Phobius"/>
    </source>
</evidence>
<dbReference type="EMBL" id="JACHVS010000001">
    <property type="protein sequence ID" value="MBB2994624.1"/>
    <property type="molecule type" value="Genomic_DNA"/>
</dbReference>
<feature type="transmembrane region" description="Helical" evidence="1">
    <location>
        <begin position="139"/>
        <end position="163"/>
    </location>
</feature>
<name>A0A839QIQ6_9MICC</name>